<comment type="similarity">
    <text evidence="4">Belongs to the glycosyltransferase 104 family.</text>
</comment>
<dbReference type="EMBL" id="JACXLD010000003">
    <property type="protein sequence ID" value="MBD2858784.1"/>
    <property type="molecule type" value="Genomic_DNA"/>
</dbReference>
<evidence type="ECO:0000256" key="4">
    <source>
        <dbReference type="ARBA" id="ARBA00024346"/>
    </source>
</evidence>
<evidence type="ECO:0000256" key="3">
    <source>
        <dbReference type="ARBA" id="ARBA00024303"/>
    </source>
</evidence>
<keyword evidence="1" id="KW-0328">Glycosyltransferase</keyword>
<comment type="caution">
    <text evidence="8">The sequence shown here is derived from an EMBL/GenBank/DDBJ whole genome shotgun (WGS) entry which is preliminary data.</text>
</comment>
<keyword evidence="9" id="KW-1185">Reference proteome</keyword>
<evidence type="ECO:0000313" key="8">
    <source>
        <dbReference type="EMBL" id="MBD2858784.1"/>
    </source>
</evidence>
<sequence>MPPRWDIFCCVVDNFGDIGICWRLARQLANEYSLAIRLWVDKPEAFLAICPSVTFLNEQAQFENVAIHTWPEHWPQTTAEQTADVVIEAFGCDLPATYLKAMSEREQAPLWLNLEYLSAEDWVESCHLLPSPQTNGLKKTFFFPGFTDKTGGLLREENLIEQRRRFQSKGGAKQQFLASLGVHQTNQAVLVSLFTYPNTALPLWLDELANGTQRCHLLIPQGLISQAVAKYLAQQKLNVGERYQKGQLCIQAIPFISQQEYDQLLWSCELNLVRGEDSFVRAQWAGQPMLWHIYPQAEAAHLIKLEAFLSHYTRTMTAENAAQYRSISMAWNSAEAPPHKGWLEFLLSATNRAHASNWCTDLSQQKNLAESLWRFYRNWL</sequence>
<dbReference type="Pfam" id="PF10093">
    <property type="entry name" value="EarP"/>
    <property type="match status" value="1"/>
</dbReference>
<evidence type="ECO:0000256" key="6">
    <source>
        <dbReference type="ARBA" id="ARBA00030025"/>
    </source>
</evidence>
<keyword evidence="8" id="KW-0648">Protein biosynthesis</keyword>
<dbReference type="InterPro" id="IPR016633">
    <property type="entry name" value="EarP"/>
</dbReference>
<evidence type="ECO:0000256" key="7">
    <source>
        <dbReference type="ARBA" id="ARBA00048472"/>
    </source>
</evidence>
<dbReference type="PIRSF" id="PIRSF015557">
    <property type="entry name" value="UCP015557"/>
    <property type="match status" value="1"/>
</dbReference>
<keyword evidence="2" id="KW-0808">Transferase</keyword>
<organism evidence="8 9">
    <name type="scientific">Spongiibacter pelagi</name>
    <dbReference type="NCBI Taxonomy" id="2760804"/>
    <lineage>
        <taxon>Bacteria</taxon>
        <taxon>Pseudomonadati</taxon>
        <taxon>Pseudomonadota</taxon>
        <taxon>Gammaproteobacteria</taxon>
        <taxon>Cellvibrionales</taxon>
        <taxon>Spongiibacteraceae</taxon>
        <taxon>Spongiibacter</taxon>
    </lineage>
</organism>
<dbReference type="AlphaFoldDB" id="A0A927GWU9"/>
<proteinExistence type="inferred from homology"/>
<dbReference type="GO" id="GO:0106361">
    <property type="term" value="F:protein-arginine rhamnosyltransferase activity"/>
    <property type="evidence" value="ECO:0007669"/>
    <property type="project" value="InterPro"/>
</dbReference>
<dbReference type="Proteomes" id="UP000610558">
    <property type="component" value="Unassembled WGS sequence"/>
</dbReference>
<keyword evidence="8" id="KW-0251">Elongation factor</keyword>
<protein>
    <recommendedName>
        <fullName evidence="5">Protein-arginine rhamnosyltransferase</fullName>
    </recommendedName>
    <alternativeName>
        <fullName evidence="6">EF-P arginine rhamnosyltransferase</fullName>
    </alternativeName>
</protein>
<dbReference type="NCBIfam" id="TIGR03837">
    <property type="entry name" value="efp_Arg_rhamno"/>
    <property type="match status" value="1"/>
</dbReference>
<name>A0A927GWU9_9GAMM</name>
<reference evidence="8" key="1">
    <citation type="submission" date="2020-09" db="EMBL/GenBank/DDBJ databases">
        <authorList>
            <person name="Yoon J.-W."/>
        </authorList>
    </citation>
    <scope>NUCLEOTIDE SEQUENCE</scope>
    <source>
        <strain evidence="8">KMU-158</strain>
    </source>
</reference>
<evidence type="ECO:0000313" key="9">
    <source>
        <dbReference type="Proteomes" id="UP000610558"/>
    </source>
</evidence>
<accession>A0A927GWU9</accession>
<gene>
    <name evidence="8" type="primary">earP</name>
    <name evidence="8" type="ORF">IB286_07145</name>
</gene>
<dbReference type="GO" id="GO:0003746">
    <property type="term" value="F:translation elongation factor activity"/>
    <property type="evidence" value="ECO:0007669"/>
    <property type="project" value="UniProtKB-KW"/>
</dbReference>
<evidence type="ECO:0000256" key="1">
    <source>
        <dbReference type="ARBA" id="ARBA00022676"/>
    </source>
</evidence>
<comment type="catalytic activity">
    <reaction evidence="7">
        <text>dTDP-beta-L-rhamnose + L-arginyl-[protein] = N(omega)-(alpha-L-rhamnosyl)-L-arginyl-[protein] + dTDP + H(+)</text>
        <dbReference type="Rhea" id="RHEA:66692"/>
        <dbReference type="Rhea" id="RHEA-COMP:10532"/>
        <dbReference type="Rhea" id="RHEA-COMP:17096"/>
        <dbReference type="ChEBI" id="CHEBI:15378"/>
        <dbReference type="ChEBI" id="CHEBI:29965"/>
        <dbReference type="ChEBI" id="CHEBI:57510"/>
        <dbReference type="ChEBI" id="CHEBI:58369"/>
        <dbReference type="ChEBI" id="CHEBI:167445"/>
    </reaction>
    <physiologicalReaction direction="left-to-right" evidence="7">
        <dbReference type="Rhea" id="RHEA:66693"/>
    </physiologicalReaction>
</comment>
<evidence type="ECO:0000256" key="5">
    <source>
        <dbReference type="ARBA" id="ARBA00024416"/>
    </source>
</evidence>
<evidence type="ECO:0000256" key="2">
    <source>
        <dbReference type="ARBA" id="ARBA00022679"/>
    </source>
</evidence>
<comment type="function">
    <text evidence="3">Protein-arginine rhamnosyltransferase that catalyzes the transfer of a single rhamnose to elongation factor P (EF-P) on 'Lys-32', a modification required for EF-P-dependent rescue of polyproline stalled ribosomes.</text>
</comment>